<reference evidence="2" key="1">
    <citation type="submission" date="2014-09" db="EMBL/GenBank/DDBJ databases">
        <authorList>
            <person name="Magalhaes I.L.F."/>
            <person name="Oliveira U."/>
            <person name="Santos F.R."/>
            <person name="Vidigal T.H.D.A."/>
            <person name="Brescovit A.D."/>
            <person name="Santos A.J."/>
        </authorList>
    </citation>
    <scope>NUCLEOTIDE SEQUENCE</scope>
    <source>
        <tissue evidence="2">Shoot tissue taken approximately 20 cm above the soil surface</tissue>
    </source>
</reference>
<dbReference type="EMBL" id="GBRH01221680">
    <property type="protein sequence ID" value="JAD76215.1"/>
    <property type="molecule type" value="Transcribed_RNA"/>
</dbReference>
<reference evidence="2" key="2">
    <citation type="journal article" date="2015" name="Data Brief">
        <title>Shoot transcriptome of the giant reed, Arundo donax.</title>
        <authorList>
            <person name="Barrero R.A."/>
            <person name="Guerrero F.D."/>
            <person name="Moolhuijzen P."/>
            <person name="Goolsby J.A."/>
            <person name="Tidwell J."/>
            <person name="Bellgard S.E."/>
            <person name="Bellgard M.I."/>
        </authorList>
    </citation>
    <scope>NUCLEOTIDE SEQUENCE</scope>
    <source>
        <tissue evidence="2">Shoot tissue taken approximately 20 cm above the soil surface</tissue>
    </source>
</reference>
<feature type="region of interest" description="Disordered" evidence="1">
    <location>
        <begin position="104"/>
        <end position="131"/>
    </location>
</feature>
<organism evidence="2">
    <name type="scientific">Arundo donax</name>
    <name type="common">Giant reed</name>
    <name type="synonym">Donax arundinaceus</name>
    <dbReference type="NCBI Taxonomy" id="35708"/>
    <lineage>
        <taxon>Eukaryota</taxon>
        <taxon>Viridiplantae</taxon>
        <taxon>Streptophyta</taxon>
        <taxon>Embryophyta</taxon>
        <taxon>Tracheophyta</taxon>
        <taxon>Spermatophyta</taxon>
        <taxon>Magnoliopsida</taxon>
        <taxon>Liliopsida</taxon>
        <taxon>Poales</taxon>
        <taxon>Poaceae</taxon>
        <taxon>PACMAD clade</taxon>
        <taxon>Arundinoideae</taxon>
        <taxon>Arundineae</taxon>
        <taxon>Arundo</taxon>
    </lineage>
</organism>
<accession>A0A0A9CS60</accession>
<proteinExistence type="predicted"/>
<protein>
    <submittedName>
        <fullName evidence="2">Uncharacterized protein</fullName>
    </submittedName>
</protein>
<evidence type="ECO:0000313" key="2">
    <source>
        <dbReference type="EMBL" id="JAD76215.1"/>
    </source>
</evidence>
<name>A0A0A9CS60_ARUDO</name>
<sequence length="139" mass="15716">MVLYSANDPVEATAHGSISHDWSTDVLGCADDPSMSPDDMIKCVDVDLKDDQEHMKHAKIEDNQEHMKNDKFEASPVHQRNNTSFKKMFMRSLSSKLLWSKKQTNAHQALPARSHDAENLGYQAVSSSDDLEDDWEVVL</sequence>
<evidence type="ECO:0000256" key="1">
    <source>
        <dbReference type="SAM" id="MobiDB-lite"/>
    </source>
</evidence>
<dbReference type="AlphaFoldDB" id="A0A0A9CS60"/>